<protein>
    <submittedName>
        <fullName evidence="2">Uncharacterized protein</fullName>
    </submittedName>
</protein>
<organism evidence="2 3">
    <name type="scientific">Seminavis robusta</name>
    <dbReference type="NCBI Taxonomy" id="568900"/>
    <lineage>
        <taxon>Eukaryota</taxon>
        <taxon>Sar</taxon>
        <taxon>Stramenopiles</taxon>
        <taxon>Ochrophyta</taxon>
        <taxon>Bacillariophyta</taxon>
        <taxon>Bacillariophyceae</taxon>
        <taxon>Bacillariophycidae</taxon>
        <taxon>Naviculales</taxon>
        <taxon>Naviculaceae</taxon>
        <taxon>Seminavis</taxon>
    </lineage>
</organism>
<keyword evidence="3" id="KW-1185">Reference proteome</keyword>
<gene>
    <name evidence="2" type="ORF">SEMRO_309_G113920.1</name>
</gene>
<feature type="compositionally biased region" description="Polar residues" evidence="1">
    <location>
        <begin position="53"/>
        <end position="99"/>
    </location>
</feature>
<name>A0A9N8HAU3_9STRA</name>
<feature type="region of interest" description="Disordered" evidence="1">
    <location>
        <begin position="53"/>
        <end position="155"/>
    </location>
</feature>
<evidence type="ECO:0000313" key="3">
    <source>
        <dbReference type="Proteomes" id="UP001153069"/>
    </source>
</evidence>
<accession>A0A9N8HAU3</accession>
<sequence length="551" mass="62134">MDVPDIDVLEMAGIYRKRIENLFSNNDGKGPNSNAPSLQQFLEGWLADVKGDTSQQVAVKTEESNQAAGSANDNGMDDSTSQRNGRRSSVASEVSNNMDSGSRRGSLMSTTTTTGGGRSSIKWEPPLQSDNSYPPSPPTSPIVPPPPPTQDEFHSESLPGAVAHILVEQDDTLNKDDIVDELSYMTTRDYDMDSTLESVQQFVQAKNFTMTKMETCDRWKILRQPQGYYLLILRLYLKDRSIQTHYYKHHAMAYHKRTLTDRTTLPIAPKDISSMERAERVFDSHFSSLVGTAAKYRHSALLHAYEITRKPTTNGNKRKQQHDNTTAAETTTTSKRSRPDVDEERRWVPITGEYTSIPDAIVLLLKNMDVKANDIPKNLNHDYWLESVKKYVRMPVTRYLNTKLLKPVSLQQQSVNNHLNILRERSGNHLVVMTVHFEEDRHGPVPKLTHGMVWLAEDRLLFDHNTVDKPAVVTDRDLRSIGTAKKVFDSILRPLMGRRSRLYKFCSVRSAYRIKHMTAADIEEMEEAKALREAAAVAASNAASATALDES</sequence>
<dbReference type="AlphaFoldDB" id="A0A9N8HAU3"/>
<feature type="compositionally biased region" description="Pro residues" evidence="1">
    <location>
        <begin position="134"/>
        <end position="149"/>
    </location>
</feature>
<evidence type="ECO:0000313" key="2">
    <source>
        <dbReference type="EMBL" id="CAB9507521.1"/>
    </source>
</evidence>
<feature type="compositionally biased region" description="Low complexity" evidence="1">
    <location>
        <begin position="103"/>
        <end position="113"/>
    </location>
</feature>
<proteinExistence type="predicted"/>
<dbReference type="Proteomes" id="UP001153069">
    <property type="component" value="Unassembled WGS sequence"/>
</dbReference>
<dbReference type="EMBL" id="CAICTM010000308">
    <property type="protein sequence ID" value="CAB9507521.1"/>
    <property type="molecule type" value="Genomic_DNA"/>
</dbReference>
<feature type="region of interest" description="Disordered" evidence="1">
    <location>
        <begin position="307"/>
        <end position="344"/>
    </location>
</feature>
<evidence type="ECO:0000256" key="1">
    <source>
        <dbReference type="SAM" id="MobiDB-lite"/>
    </source>
</evidence>
<reference evidence="2" key="1">
    <citation type="submission" date="2020-06" db="EMBL/GenBank/DDBJ databases">
        <authorList>
            <consortium name="Plant Systems Biology data submission"/>
        </authorList>
    </citation>
    <scope>NUCLEOTIDE SEQUENCE</scope>
    <source>
        <strain evidence="2">D6</strain>
    </source>
</reference>
<comment type="caution">
    <text evidence="2">The sequence shown here is derived from an EMBL/GenBank/DDBJ whole genome shotgun (WGS) entry which is preliminary data.</text>
</comment>